<reference evidence="1" key="1">
    <citation type="journal article" date="2018" name="Genome Announc.">
        <title>Draft Genome Sequence of "Candidatus Phycosocius bacilliformis," an Alphaproteobacterial Ectosymbiont of the Hydrocarbon-Producing Green Alga Botryococcus braunii.</title>
        <authorList>
            <person name="Tanabe Y."/>
            <person name="Yamaguchi H."/>
            <person name="Watanabe M.M."/>
        </authorList>
    </citation>
    <scope>NUCLEOTIDE SEQUENCE [LARGE SCALE GENOMIC DNA]</scope>
    <source>
        <strain evidence="1">BOTRYCO-2</strain>
    </source>
</reference>
<organism evidence="1 2">
    <name type="scientific">Candidatus Phycosocius bacilliformis</name>
    <dbReference type="NCBI Taxonomy" id="1445552"/>
    <lineage>
        <taxon>Bacteria</taxon>
        <taxon>Pseudomonadati</taxon>
        <taxon>Pseudomonadota</taxon>
        <taxon>Alphaproteobacteria</taxon>
        <taxon>Caulobacterales</taxon>
        <taxon>Caulobacterales incertae sedis</taxon>
        <taxon>Candidatus Phycosocius</taxon>
    </lineage>
</organism>
<dbReference type="EMBL" id="BFBR01000001">
    <property type="protein sequence ID" value="GBF56413.1"/>
    <property type="molecule type" value="Genomic_DNA"/>
</dbReference>
<evidence type="ECO:0000313" key="2">
    <source>
        <dbReference type="Proteomes" id="UP000245086"/>
    </source>
</evidence>
<comment type="caution">
    <text evidence="1">The sequence shown here is derived from an EMBL/GenBank/DDBJ whole genome shotgun (WGS) entry which is preliminary data.</text>
</comment>
<sequence>MSEAPTIETISFPFHDVADDHVTNTDLAHTTFGASPILYGPHKGKVKLWRVRNLNWDIIETMMVLDQAQVQTLASALQAAMARASSQEVQP</sequence>
<name>A0A2P2E5S8_9PROT</name>
<evidence type="ECO:0000313" key="1">
    <source>
        <dbReference type="EMBL" id="GBF56413.1"/>
    </source>
</evidence>
<accession>A0A2P2E5S8</accession>
<keyword evidence="2" id="KW-1185">Reference proteome</keyword>
<dbReference type="AlphaFoldDB" id="A0A2P2E5S8"/>
<proteinExistence type="predicted"/>
<gene>
    <name evidence="1" type="ORF">PbB2_00069</name>
</gene>
<dbReference type="Proteomes" id="UP000245086">
    <property type="component" value="Unassembled WGS sequence"/>
</dbReference>
<protein>
    <submittedName>
        <fullName evidence="1">Uncharacterized protein</fullName>
    </submittedName>
</protein>